<evidence type="ECO:0000313" key="3">
    <source>
        <dbReference type="Proteomes" id="UP001165121"/>
    </source>
</evidence>
<name>A0A9W6Y0D9_9STRA</name>
<evidence type="ECO:0000256" key="1">
    <source>
        <dbReference type="SAM" id="MobiDB-lite"/>
    </source>
</evidence>
<dbReference type="EMBL" id="BSXT01002520">
    <property type="protein sequence ID" value="GMF49372.1"/>
    <property type="molecule type" value="Genomic_DNA"/>
</dbReference>
<feature type="compositionally biased region" description="Basic residues" evidence="1">
    <location>
        <begin position="188"/>
        <end position="200"/>
    </location>
</feature>
<dbReference type="OrthoDB" id="26491at2759"/>
<keyword evidence="3" id="KW-1185">Reference proteome</keyword>
<gene>
    <name evidence="2" type="ORF">Pfra01_001949400</name>
</gene>
<feature type="compositionally biased region" description="Basic and acidic residues" evidence="1">
    <location>
        <begin position="178"/>
        <end position="187"/>
    </location>
</feature>
<feature type="region of interest" description="Disordered" evidence="1">
    <location>
        <begin position="65"/>
        <end position="86"/>
    </location>
</feature>
<feature type="compositionally biased region" description="Low complexity" evidence="1">
    <location>
        <begin position="258"/>
        <end position="273"/>
    </location>
</feature>
<protein>
    <submittedName>
        <fullName evidence="2">Unnamed protein product</fullName>
    </submittedName>
</protein>
<sequence length="344" mass="37289">MLSPLDASKEILTRVDKGLHFLGNVELRDDVVASIASGQIHPITHESYVWKDTAAAVMLEEERLAVPKSNSSKTRSSTSSESSGMDVALHHRRPLDYGDNSSQEDPIVAARRSQAPAPHVRFEKPRPSSHSSWTHLDSVLGSSDHIVNFRSPKVSENFKPLAALHEPSSTAASSTTSHDLKTFESRPVRSHVQRVRNPSNRRRDGKGSGFEGEVLCKVESSSFTGSAISHNLNDADRLTDEESAPPPQAKRLRLLGCASSPSSASSRVSEAGSQKLLRPTPFGCGHRASSPPRSVALPPRPLQCRPHSAALATSAEEKWDRILSDELDELDDADSQVRGRAAAP</sequence>
<feature type="compositionally biased region" description="Low complexity" evidence="1">
    <location>
        <begin position="68"/>
        <end position="83"/>
    </location>
</feature>
<feature type="region of interest" description="Disordered" evidence="1">
    <location>
        <begin position="257"/>
        <end position="301"/>
    </location>
</feature>
<feature type="region of interest" description="Disordered" evidence="1">
    <location>
        <begin position="112"/>
        <end position="136"/>
    </location>
</feature>
<feature type="region of interest" description="Disordered" evidence="1">
    <location>
        <begin position="165"/>
        <end position="210"/>
    </location>
</feature>
<accession>A0A9W6Y0D9</accession>
<reference evidence="2" key="1">
    <citation type="submission" date="2023-04" db="EMBL/GenBank/DDBJ databases">
        <title>Phytophthora fragariaefolia NBRC 109709.</title>
        <authorList>
            <person name="Ichikawa N."/>
            <person name="Sato H."/>
            <person name="Tonouchi N."/>
        </authorList>
    </citation>
    <scope>NUCLEOTIDE SEQUENCE</scope>
    <source>
        <strain evidence="2">NBRC 109709</strain>
    </source>
</reference>
<comment type="caution">
    <text evidence="2">The sequence shown here is derived from an EMBL/GenBank/DDBJ whole genome shotgun (WGS) entry which is preliminary data.</text>
</comment>
<organism evidence="2 3">
    <name type="scientific">Phytophthora fragariaefolia</name>
    <dbReference type="NCBI Taxonomy" id="1490495"/>
    <lineage>
        <taxon>Eukaryota</taxon>
        <taxon>Sar</taxon>
        <taxon>Stramenopiles</taxon>
        <taxon>Oomycota</taxon>
        <taxon>Peronosporomycetes</taxon>
        <taxon>Peronosporales</taxon>
        <taxon>Peronosporaceae</taxon>
        <taxon>Phytophthora</taxon>
    </lineage>
</organism>
<feature type="compositionally biased region" description="Low complexity" evidence="1">
    <location>
        <begin position="168"/>
        <end position="177"/>
    </location>
</feature>
<dbReference type="AlphaFoldDB" id="A0A9W6Y0D9"/>
<proteinExistence type="predicted"/>
<dbReference type="Proteomes" id="UP001165121">
    <property type="component" value="Unassembled WGS sequence"/>
</dbReference>
<evidence type="ECO:0000313" key="2">
    <source>
        <dbReference type="EMBL" id="GMF49372.1"/>
    </source>
</evidence>